<dbReference type="InterPro" id="IPR016187">
    <property type="entry name" value="CTDL_fold"/>
</dbReference>
<dbReference type="InterPro" id="IPR018378">
    <property type="entry name" value="C-type_lectin_CS"/>
</dbReference>
<evidence type="ECO:0000313" key="4">
    <source>
        <dbReference type="Proteomes" id="UP001208570"/>
    </source>
</evidence>
<dbReference type="InterPro" id="IPR001304">
    <property type="entry name" value="C-type_lectin-like"/>
</dbReference>
<dbReference type="Pfam" id="PF00059">
    <property type="entry name" value="Lectin_C"/>
    <property type="match status" value="1"/>
</dbReference>
<dbReference type="SMART" id="SM00034">
    <property type="entry name" value="CLECT"/>
    <property type="match status" value="1"/>
</dbReference>
<evidence type="ECO:0000259" key="2">
    <source>
        <dbReference type="PROSITE" id="PS50041"/>
    </source>
</evidence>
<gene>
    <name evidence="3" type="ORF">LSH36_1198g00014</name>
</gene>
<evidence type="ECO:0000256" key="1">
    <source>
        <dbReference type="ARBA" id="ARBA00023157"/>
    </source>
</evidence>
<accession>A0AAD9IUS9</accession>
<dbReference type="Proteomes" id="UP001208570">
    <property type="component" value="Unassembled WGS sequence"/>
</dbReference>
<feature type="non-terminal residue" evidence="3">
    <location>
        <position position="158"/>
    </location>
</feature>
<dbReference type="PROSITE" id="PS00615">
    <property type="entry name" value="C_TYPE_LECTIN_1"/>
    <property type="match status" value="1"/>
</dbReference>
<reference evidence="3" key="1">
    <citation type="journal article" date="2023" name="Mol. Biol. Evol.">
        <title>Third-Generation Sequencing Reveals the Adaptive Role of the Epigenome in Three Deep-Sea Polychaetes.</title>
        <authorList>
            <person name="Perez M."/>
            <person name="Aroh O."/>
            <person name="Sun Y."/>
            <person name="Lan Y."/>
            <person name="Juniper S.K."/>
            <person name="Young C.R."/>
            <person name="Angers B."/>
            <person name="Qian P.Y."/>
        </authorList>
    </citation>
    <scope>NUCLEOTIDE SEQUENCE</scope>
    <source>
        <strain evidence="3">P08H-3</strain>
    </source>
</reference>
<feature type="domain" description="C-type lectin" evidence="2">
    <location>
        <begin position="19"/>
        <end position="157"/>
    </location>
</feature>
<name>A0AAD9IUS9_9ANNE</name>
<dbReference type="AlphaFoldDB" id="A0AAD9IUS9"/>
<keyword evidence="1" id="KW-1015">Disulfide bond</keyword>
<keyword evidence="4" id="KW-1185">Reference proteome</keyword>
<dbReference type="InterPro" id="IPR016186">
    <property type="entry name" value="C-type_lectin-like/link_sf"/>
</dbReference>
<protein>
    <recommendedName>
        <fullName evidence="2">C-type lectin domain-containing protein</fullName>
    </recommendedName>
</protein>
<evidence type="ECO:0000313" key="3">
    <source>
        <dbReference type="EMBL" id="KAK2140957.1"/>
    </source>
</evidence>
<dbReference type="PROSITE" id="PS50041">
    <property type="entry name" value="C_TYPE_LECTIN_2"/>
    <property type="match status" value="1"/>
</dbReference>
<dbReference type="EMBL" id="JAODUP010001198">
    <property type="protein sequence ID" value="KAK2140957.1"/>
    <property type="molecule type" value="Genomic_DNA"/>
</dbReference>
<dbReference type="CDD" id="cd00037">
    <property type="entry name" value="CLECT"/>
    <property type="match status" value="1"/>
</dbReference>
<sequence length="158" mass="18194">LCRQYLECSSFSIDWFDETIGTCNIYNVSCPERFVWHENALKCYSSPVINLTLGSNTVPVCKGLHPEATPVEPRNLIQMDIILNMTDGDIWLGMYRPQTSQIADDFRYYSDGSKIGYQNWYPGNPSNSQQNCIMVFYQFSRKWVDIFCTVKAGLICEL</sequence>
<comment type="caution">
    <text evidence="3">The sequence shown here is derived from an EMBL/GenBank/DDBJ whole genome shotgun (WGS) entry which is preliminary data.</text>
</comment>
<proteinExistence type="predicted"/>
<dbReference type="Gene3D" id="3.10.100.10">
    <property type="entry name" value="Mannose-Binding Protein A, subunit A"/>
    <property type="match status" value="1"/>
</dbReference>
<dbReference type="SUPFAM" id="SSF56436">
    <property type="entry name" value="C-type lectin-like"/>
    <property type="match status" value="1"/>
</dbReference>
<organism evidence="3 4">
    <name type="scientific">Paralvinella palmiformis</name>
    <dbReference type="NCBI Taxonomy" id="53620"/>
    <lineage>
        <taxon>Eukaryota</taxon>
        <taxon>Metazoa</taxon>
        <taxon>Spiralia</taxon>
        <taxon>Lophotrochozoa</taxon>
        <taxon>Annelida</taxon>
        <taxon>Polychaeta</taxon>
        <taxon>Sedentaria</taxon>
        <taxon>Canalipalpata</taxon>
        <taxon>Terebellida</taxon>
        <taxon>Terebelliformia</taxon>
        <taxon>Alvinellidae</taxon>
        <taxon>Paralvinella</taxon>
    </lineage>
</organism>